<organism evidence="1 2">
    <name type="scientific">Coniochaeta ligniaria NRRL 30616</name>
    <dbReference type="NCBI Taxonomy" id="1408157"/>
    <lineage>
        <taxon>Eukaryota</taxon>
        <taxon>Fungi</taxon>
        <taxon>Dikarya</taxon>
        <taxon>Ascomycota</taxon>
        <taxon>Pezizomycotina</taxon>
        <taxon>Sordariomycetes</taxon>
        <taxon>Sordariomycetidae</taxon>
        <taxon>Coniochaetales</taxon>
        <taxon>Coniochaetaceae</taxon>
        <taxon>Coniochaeta</taxon>
    </lineage>
</organism>
<evidence type="ECO:0000313" key="2">
    <source>
        <dbReference type="Proteomes" id="UP000182658"/>
    </source>
</evidence>
<dbReference type="EMBL" id="KV875099">
    <property type="protein sequence ID" value="OIW27530.1"/>
    <property type="molecule type" value="Genomic_DNA"/>
</dbReference>
<keyword evidence="2" id="KW-1185">Reference proteome</keyword>
<dbReference type="AlphaFoldDB" id="A0A1J7JIT2"/>
<gene>
    <name evidence="1" type="ORF">CONLIGDRAFT_436268</name>
</gene>
<evidence type="ECO:0000313" key="1">
    <source>
        <dbReference type="EMBL" id="OIW27530.1"/>
    </source>
</evidence>
<dbReference type="Proteomes" id="UP000182658">
    <property type="component" value="Unassembled WGS sequence"/>
</dbReference>
<reference evidence="1 2" key="1">
    <citation type="submission" date="2016-10" db="EMBL/GenBank/DDBJ databases">
        <title>Draft genome sequence of Coniochaeta ligniaria NRRL30616, a lignocellulolytic fungus for bioabatement of inhibitors in plant biomass hydrolysates.</title>
        <authorList>
            <consortium name="DOE Joint Genome Institute"/>
            <person name="Jimenez D.J."/>
            <person name="Hector R.E."/>
            <person name="Riley R."/>
            <person name="Sun H."/>
            <person name="Grigoriev I.V."/>
            <person name="Van Elsas J.D."/>
            <person name="Nichols N.N."/>
        </authorList>
    </citation>
    <scope>NUCLEOTIDE SEQUENCE [LARGE SCALE GENOMIC DNA]</scope>
    <source>
        <strain evidence="1 2">NRRL 30616</strain>
    </source>
</reference>
<protein>
    <submittedName>
        <fullName evidence="1">Uncharacterized protein</fullName>
    </submittedName>
</protein>
<proteinExistence type="predicted"/>
<name>A0A1J7JIT2_9PEZI</name>
<accession>A0A1J7JIT2</accession>
<dbReference type="InParanoid" id="A0A1J7JIT2"/>
<sequence>MSVTAGVVLGSQAPESASLITGSVCAGYASCRWPRCCVRRRLHTASHSALSLVGVAIARVLSIAYQCSRCSKQLLVGLENQQMPVCLRVSEASRLWSGAAGVGARL</sequence>